<feature type="transmembrane region" description="Helical" evidence="8">
    <location>
        <begin position="374"/>
        <end position="395"/>
    </location>
</feature>
<feature type="binding site" evidence="7">
    <location>
        <position position="116"/>
    </location>
    <ligand>
        <name>ATP</name>
        <dbReference type="ChEBI" id="CHEBI:30616"/>
    </ligand>
</feature>
<evidence type="ECO:0000256" key="8">
    <source>
        <dbReference type="SAM" id="Phobius"/>
    </source>
</evidence>
<dbReference type="PANTHER" id="PTHR43289">
    <property type="entry name" value="MITOGEN-ACTIVATED PROTEIN KINASE KINASE KINASE 20-RELATED"/>
    <property type="match status" value="1"/>
</dbReference>
<evidence type="ECO:0000256" key="6">
    <source>
        <dbReference type="ARBA" id="ARBA00022840"/>
    </source>
</evidence>
<keyword evidence="11" id="KW-1185">Reference proteome</keyword>
<dbReference type="KEGG" id="ccos:Pan44_35180"/>
<evidence type="ECO:0000256" key="2">
    <source>
        <dbReference type="ARBA" id="ARBA00022527"/>
    </source>
</evidence>
<dbReference type="InParanoid" id="A0A517SH70"/>
<evidence type="ECO:0000256" key="4">
    <source>
        <dbReference type="ARBA" id="ARBA00022741"/>
    </source>
</evidence>
<keyword evidence="3 10" id="KW-0808">Transferase</keyword>
<reference evidence="10 11" key="1">
    <citation type="submission" date="2019-02" db="EMBL/GenBank/DDBJ databases">
        <title>Deep-cultivation of Planctomycetes and their phenomic and genomic characterization uncovers novel biology.</title>
        <authorList>
            <person name="Wiegand S."/>
            <person name="Jogler M."/>
            <person name="Boedeker C."/>
            <person name="Pinto D."/>
            <person name="Vollmers J."/>
            <person name="Rivas-Marin E."/>
            <person name="Kohn T."/>
            <person name="Peeters S.H."/>
            <person name="Heuer A."/>
            <person name="Rast P."/>
            <person name="Oberbeckmann S."/>
            <person name="Bunk B."/>
            <person name="Jeske O."/>
            <person name="Meyerdierks A."/>
            <person name="Storesund J.E."/>
            <person name="Kallscheuer N."/>
            <person name="Luecker S."/>
            <person name="Lage O.M."/>
            <person name="Pohl T."/>
            <person name="Merkel B.J."/>
            <person name="Hornburger P."/>
            <person name="Mueller R.-W."/>
            <person name="Bruemmer F."/>
            <person name="Labrenz M."/>
            <person name="Spormann A.M."/>
            <person name="Op den Camp H."/>
            <person name="Overmann J."/>
            <person name="Amann R."/>
            <person name="Jetten M.S.M."/>
            <person name="Mascher T."/>
            <person name="Medema M.H."/>
            <person name="Devos D.P."/>
            <person name="Kaster A.-K."/>
            <person name="Ovreas L."/>
            <person name="Rohde M."/>
            <person name="Galperin M.Y."/>
            <person name="Jogler C."/>
        </authorList>
    </citation>
    <scope>NUCLEOTIDE SEQUENCE [LARGE SCALE GENOMIC DNA]</scope>
    <source>
        <strain evidence="10 11">Pan44</strain>
    </source>
</reference>
<protein>
    <recommendedName>
        <fullName evidence="1">non-specific serine/threonine protein kinase</fullName>
        <ecNumber evidence="1">2.7.11.1</ecNumber>
    </recommendedName>
</protein>
<evidence type="ECO:0000256" key="5">
    <source>
        <dbReference type="ARBA" id="ARBA00022777"/>
    </source>
</evidence>
<dbReference type="OrthoDB" id="6111975at2"/>
<sequence>MDPAKPEPDDAGQQRLFELLHRYVEGGCGGSGGSTEVLFPEEFQNAELSRLLDCLDGLNDLAHLARPRPASAASDSSLLRRKTLGHFDLVKELGRGAMGVVYQARHRTLKLDVALKTIRSSDLASVDEVRRFYLEARAAAGLIHPNITRVHDAGECEGLHYLTMDLIDGPSLAETLKKGPFTPAAAATFMEQVARAVHYLHEKGIVHRDIKPSNILIDSHGVPHVSDFGLAKVFSAGEDATLSGTIIGTPNYMSPEQAEGQSAQVTSLSDVFSLGAILYELLTGRPPFRSDGPLNTLFAVLETEPTLPRKIDRNIPPELERICLRCLEKSPGLRYASAGALADDLQRFADGEPITLPTTDLKHRVRQSLRREPALASHWLALALAAGIVQVRALLTPVDAASHATVMGLFGVWAALCWVLQYWLRTGWAQDVARYCWTAMDVVFYTVLLNLSVNWGWPVDMLLVGYAVMISGAGLWFQVRLIWWMTSLSVASYFVLRGLHPTMHGEAPAHFPFITAALLASVGANVSYQVHRFKRLDRIYQRRCLGTPENN</sequence>
<evidence type="ECO:0000256" key="3">
    <source>
        <dbReference type="ARBA" id="ARBA00022679"/>
    </source>
</evidence>
<dbReference type="EMBL" id="CP036271">
    <property type="protein sequence ID" value="QDT55475.1"/>
    <property type="molecule type" value="Genomic_DNA"/>
</dbReference>
<keyword evidence="8" id="KW-0812">Transmembrane</keyword>
<keyword evidence="5 10" id="KW-0418">Kinase</keyword>
<feature type="transmembrane region" description="Helical" evidence="8">
    <location>
        <begin position="511"/>
        <end position="528"/>
    </location>
</feature>
<dbReference type="Proteomes" id="UP000315700">
    <property type="component" value="Chromosome"/>
</dbReference>
<organism evidence="10 11">
    <name type="scientific">Caulifigura coniformis</name>
    <dbReference type="NCBI Taxonomy" id="2527983"/>
    <lineage>
        <taxon>Bacteria</taxon>
        <taxon>Pseudomonadati</taxon>
        <taxon>Planctomycetota</taxon>
        <taxon>Planctomycetia</taxon>
        <taxon>Planctomycetales</taxon>
        <taxon>Planctomycetaceae</taxon>
        <taxon>Caulifigura</taxon>
    </lineage>
</organism>
<dbReference type="EC" id="2.7.11.1" evidence="1"/>
<dbReference type="PROSITE" id="PS50011">
    <property type="entry name" value="PROTEIN_KINASE_DOM"/>
    <property type="match status" value="1"/>
</dbReference>
<dbReference type="FunFam" id="1.10.510.10:FF:000021">
    <property type="entry name" value="Serine/threonine protein kinase"/>
    <property type="match status" value="1"/>
</dbReference>
<dbReference type="PROSITE" id="PS00107">
    <property type="entry name" value="PROTEIN_KINASE_ATP"/>
    <property type="match status" value="1"/>
</dbReference>
<dbReference type="RefSeq" id="WP_145031302.1">
    <property type="nucleotide sequence ID" value="NZ_CP036271.1"/>
</dbReference>
<dbReference type="Pfam" id="PF00069">
    <property type="entry name" value="Pkinase"/>
    <property type="match status" value="1"/>
</dbReference>
<feature type="transmembrane region" description="Helical" evidence="8">
    <location>
        <begin position="455"/>
        <end position="476"/>
    </location>
</feature>
<evidence type="ECO:0000256" key="1">
    <source>
        <dbReference type="ARBA" id="ARBA00012513"/>
    </source>
</evidence>
<feature type="transmembrane region" description="Helical" evidence="8">
    <location>
        <begin position="401"/>
        <end position="420"/>
    </location>
</feature>
<dbReference type="SMART" id="SM00220">
    <property type="entry name" value="S_TKc"/>
    <property type="match status" value="1"/>
</dbReference>
<dbReference type="InterPro" id="IPR017441">
    <property type="entry name" value="Protein_kinase_ATP_BS"/>
</dbReference>
<evidence type="ECO:0000313" key="10">
    <source>
        <dbReference type="EMBL" id="QDT55475.1"/>
    </source>
</evidence>
<gene>
    <name evidence="10" type="primary">pknB_11</name>
    <name evidence="10" type="ORF">Pan44_35180</name>
</gene>
<keyword evidence="4 7" id="KW-0547">Nucleotide-binding</keyword>
<dbReference type="AlphaFoldDB" id="A0A517SH70"/>
<dbReference type="CDD" id="cd14014">
    <property type="entry name" value="STKc_PknB_like"/>
    <property type="match status" value="1"/>
</dbReference>
<feature type="domain" description="Protein kinase" evidence="9">
    <location>
        <begin position="87"/>
        <end position="349"/>
    </location>
</feature>
<keyword evidence="8" id="KW-0472">Membrane</keyword>
<dbReference type="InterPro" id="IPR011009">
    <property type="entry name" value="Kinase-like_dom_sf"/>
</dbReference>
<evidence type="ECO:0000256" key="7">
    <source>
        <dbReference type="PROSITE-ProRule" id="PRU10141"/>
    </source>
</evidence>
<dbReference type="PANTHER" id="PTHR43289:SF6">
    <property type="entry name" value="SERINE_THREONINE-PROTEIN KINASE NEKL-3"/>
    <property type="match status" value="1"/>
</dbReference>
<dbReference type="Gene3D" id="1.10.510.10">
    <property type="entry name" value="Transferase(Phosphotransferase) domain 1"/>
    <property type="match status" value="1"/>
</dbReference>
<keyword evidence="2" id="KW-0723">Serine/threonine-protein kinase</keyword>
<dbReference type="InterPro" id="IPR000719">
    <property type="entry name" value="Prot_kinase_dom"/>
</dbReference>
<keyword evidence="8" id="KW-1133">Transmembrane helix</keyword>
<dbReference type="PROSITE" id="PS00108">
    <property type="entry name" value="PROTEIN_KINASE_ST"/>
    <property type="match status" value="1"/>
</dbReference>
<evidence type="ECO:0000259" key="9">
    <source>
        <dbReference type="PROSITE" id="PS50011"/>
    </source>
</evidence>
<dbReference type="SUPFAM" id="SSF56112">
    <property type="entry name" value="Protein kinase-like (PK-like)"/>
    <property type="match status" value="1"/>
</dbReference>
<accession>A0A517SH70</accession>
<feature type="transmembrane region" description="Helical" evidence="8">
    <location>
        <begin position="432"/>
        <end position="449"/>
    </location>
</feature>
<dbReference type="InterPro" id="IPR008271">
    <property type="entry name" value="Ser/Thr_kinase_AS"/>
</dbReference>
<proteinExistence type="predicted"/>
<dbReference type="Gene3D" id="3.30.200.20">
    <property type="entry name" value="Phosphorylase Kinase, domain 1"/>
    <property type="match status" value="1"/>
</dbReference>
<dbReference type="GO" id="GO:0005524">
    <property type="term" value="F:ATP binding"/>
    <property type="evidence" value="ECO:0007669"/>
    <property type="project" value="UniProtKB-UniRule"/>
</dbReference>
<dbReference type="GO" id="GO:0004674">
    <property type="term" value="F:protein serine/threonine kinase activity"/>
    <property type="evidence" value="ECO:0007669"/>
    <property type="project" value="UniProtKB-KW"/>
</dbReference>
<keyword evidence="6 7" id="KW-0067">ATP-binding</keyword>
<evidence type="ECO:0000313" key="11">
    <source>
        <dbReference type="Proteomes" id="UP000315700"/>
    </source>
</evidence>
<name>A0A517SH70_9PLAN</name>